<evidence type="ECO:0000256" key="3">
    <source>
        <dbReference type="PROSITE-ProRule" id="PRU00221"/>
    </source>
</evidence>
<evidence type="ECO:0000256" key="4">
    <source>
        <dbReference type="SAM" id="MobiDB-lite"/>
    </source>
</evidence>
<evidence type="ECO:0000256" key="1">
    <source>
        <dbReference type="ARBA" id="ARBA00022574"/>
    </source>
</evidence>
<dbReference type="SMART" id="SM00320">
    <property type="entry name" value="WD40"/>
    <property type="match status" value="7"/>
</dbReference>
<protein>
    <recommendedName>
        <fullName evidence="5">T6SS Phospholipase effector Tle1-like catalytic domain-containing protein</fullName>
    </recommendedName>
</protein>
<feature type="repeat" description="WD" evidence="3">
    <location>
        <begin position="859"/>
        <end position="900"/>
    </location>
</feature>
<sequence length="940" mass="104924">MEAKKRVVEVDELPEHDAKGSHDRRGPPHRAPRENDTEDCDCRCCPKHSRPKPELKTMPCGHKMGGRNLIVCIDGTANQFGTKNTNVIELYNLILKGPGDDQCTWYNSGIGTYARPHWRSLKYGQQVLWHKVDLAIAWNFDKTVQGAYRWLADNYQEGDCIFLFGFSRGAFQVRALSAMIEKVRRAFNLPEFAIERTQVGLIHKGNEMQIPFAYELYADPSSDEERADPVGLAKPDVSTDKPTWGERFKEALGLAEKKGSPESGEVSMAERFKQAFSRPDVRVHFVGAWDTVSSIGVARGKRVLPGTTEGMTHVCYFRHALALDERRVKFLPEYAWGGTSLRPPGVEPKDKSGRRSHSDRVHPQVLEVWFPGTHSDIGGGNANNAGMDRSRPPLRWMASQAVEVGLRVGTYKRKLLSTEQIEFQESLKGVWWLFEMLPFHRLTFARSQPGVNNTTRLPHFGSTRKIHEGQKIHYSFVLGETAGPYIPKARPHGLQSHAHPNDSSFWDTLRNEPLQNSTKLLEIDTFYHGADAVRKILANLPVDDVLKQIFADETGPQFFYDEVIETIRSWDNRLRELELNAKYELLRKTVDILEGKSGIIKLVKWSDISAPLVELLKSGSDEDRRVVKNFQQEYTEDVNCLFELRGHTSMVQSVAISPDGKRIVSGSLDGTIRIWDMETGAQVGEPLLGHRGDINSVAISPDGKLIVSGSDDETIRVWDAETGMQVGESLEGHERLVLSVAFSRDGKRIVSGSGDRTIRIWDAETGMQVGDPLQGHRGSVLFVGISPDGKRIVSGSRDEPIWIWDAETGKQVGEPLQEHTYSVVSVAISPDGKRIFSCYTDDTIRIWDAETGTQVGEPLQGHSDDVKSIAISPDGKHIVSGSEDRTIRIWDLETGNQVGEPLQGHIGLVLSVVISPDGKRIVSGSSRGTVRIWNAEGILV</sequence>
<feature type="region of interest" description="Disordered" evidence="4">
    <location>
        <begin position="1"/>
        <end position="39"/>
    </location>
</feature>
<keyword evidence="2" id="KW-0677">Repeat</keyword>
<evidence type="ECO:0000313" key="6">
    <source>
        <dbReference type="EMBL" id="RXW15728.1"/>
    </source>
</evidence>
<feature type="compositionally biased region" description="Basic and acidic residues" evidence="4">
    <location>
        <begin position="347"/>
        <end position="360"/>
    </location>
</feature>
<feature type="domain" description="T6SS Phospholipase effector Tle1-like catalytic" evidence="5">
    <location>
        <begin position="67"/>
        <end position="400"/>
    </location>
</feature>
<feature type="repeat" description="WD" evidence="3">
    <location>
        <begin position="902"/>
        <end position="934"/>
    </location>
</feature>
<comment type="caution">
    <text evidence="6">The sequence shown here is derived from an EMBL/GenBank/DDBJ whole genome shotgun (WGS) entry which is preliminary data.</text>
</comment>
<dbReference type="PROSITE" id="PS50082">
    <property type="entry name" value="WD_REPEATS_2"/>
    <property type="match status" value="7"/>
</dbReference>
<evidence type="ECO:0000256" key="2">
    <source>
        <dbReference type="ARBA" id="ARBA00022737"/>
    </source>
</evidence>
<dbReference type="Proteomes" id="UP000290288">
    <property type="component" value="Unassembled WGS sequence"/>
</dbReference>
<dbReference type="InterPro" id="IPR015943">
    <property type="entry name" value="WD40/YVTN_repeat-like_dom_sf"/>
</dbReference>
<dbReference type="Pfam" id="PF09994">
    <property type="entry name" value="T6SS_Tle1-like_cat"/>
    <property type="match status" value="1"/>
</dbReference>
<feature type="region of interest" description="Disordered" evidence="4">
    <location>
        <begin position="341"/>
        <end position="360"/>
    </location>
</feature>
<dbReference type="EMBL" id="SDEE01000518">
    <property type="protein sequence ID" value="RXW15728.1"/>
    <property type="molecule type" value="Genomic_DNA"/>
</dbReference>
<dbReference type="STRING" id="2316362.A0A4V1Q2N7"/>
<feature type="repeat" description="WD" evidence="3">
    <location>
        <begin position="730"/>
        <end position="771"/>
    </location>
</feature>
<evidence type="ECO:0000259" key="5">
    <source>
        <dbReference type="Pfam" id="PF09994"/>
    </source>
</evidence>
<keyword evidence="7" id="KW-1185">Reference proteome</keyword>
<dbReference type="Pfam" id="PF00400">
    <property type="entry name" value="WD40"/>
    <property type="match status" value="7"/>
</dbReference>
<accession>A0A4V1Q2N7</accession>
<dbReference type="CDD" id="cd00200">
    <property type="entry name" value="WD40"/>
    <property type="match status" value="1"/>
</dbReference>
<dbReference type="InterPro" id="IPR001680">
    <property type="entry name" value="WD40_rpt"/>
</dbReference>
<dbReference type="PROSITE" id="PS50294">
    <property type="entry name" value="WD_REPEATS_REGION"/>
    <property type="match status" value="7"/>
</dbReference>
<feature type="repeat" description="WD" evidence="3">
    <location>
        <begin position="816"/>
        <end position="857"/>
    </location>
</feature>
<dbReference type="PROSITE" id="PS00678">
    <property type="entry name" value="WD_REPEATS_1"/>
    <property type="match status" value="5"/>
</dbReference>
<feature type="repeat" description="WD" evidence="3">
    <location>
        <begin position="644"/>
        <end position="685"/>
    </location>
</feature>
<evidence type="ECO:0000313" key="7">
    <source>
        <dbReference type="Proteomes" id="UP000290288"/>
    </source>
</evidence>
<feature type="repeat" description="WD" evidence="3">
    <location>
        <begin position="773"/>
        <end position="814"/>
    </location>
</feature>
<name>A0A4V1Q2N7_9AGAR</name>
<dbReference type="PANTHER" id="PTHR19879">
    <property type="entry name" value="TRANSCRIPTION INITIATION FACTOR TFIID"/>
    <property type="match status" value="1"/>
</dbReference>
<dbReference type="Gene3D" id="2.130.10.10">
    <property type="entry name" value="YVTN repeat-like/Quinoprotein amine dehydrogenase"/>
    <property type="match status" value="4"/>
</dbReference>
<dbReference type="AlphaFoldDB" id="A0A4V1Q2N7"/>
<dbReference type="SUPFAM" id="SSF50978">
    <property type="entry name" value="WD40 repeat-like"/>
    <property type="match status" value="1"/>
</dbReference>
<feature type="repeat" description="WD" evidence="3">
    <location>
        <begin position="687"/>
        <end position="728"/>
    </location>
</feature>
<dbReference type="PANTHER" id="PTHR19879:SF9">
    <property type="entry name" value="TRANSCRIPTION INITIATION FACTOR TFIID SUBUNIT 5"/>
    <property type="match status" value="1"/>
</dbReference>
<dbReference type="InterPro" id="IPR018712">
    <property type="entry name" value="Tle1-like_cat"/>
</dbReference>
<organism evidence="6 7">
    <name type="scientific">Candolleomyces aberdarensis</name>
    <dbReference type="NCBI Taxonomy" id="2316362"/>
    <lineage>
        <taxon>Eukaryota</taxon>
        <taxon>Fungi</taxon>
        <taxon>Dikarya</taxon>
        <taxon>Basidiomycota</taxon>
        <taxon>Agaricomycotina</taxon>
        <taxon>Agaricomycetes</taxon>
        <taxon>Agaricomycetidae</taxon>
        <taxon>Agaricales</taxon>
        <taxon>Agaricineae</taxon>
        <taxon>Psathyrellaceae</taxon>
        <taxon>Candolleomyces</taxon>
    </lineage>
</organism>
<reference evidence="6 7" key="1">
    <citation type="submission" date="2019-01" db="EMBL/GenBank/DDBJ databases">
        <title>Draft genome sequence of Psathyrella aberdarensis IHI B618.</title>
        <authorList>
            <person name="Buettner E."/>
            <person name="Kellner H."/>
        </authorList>
    </citation>
    <scope>NUCLEOTIDE SEQUENCE [LARGE SCALE GENOMIC DNA]</scope>
    <source>
        <strain evidence="6 7">IHI B618</strain>
    </source>
</reference>
<dbReference type="PRINTS" id="PR00320">
    <property type="entry name" value="GPROTEINBRPT"/>
</dbReference>
<keyword evidence="1 3" id="KW-0853">WD repeat</keyword>
<dbReference type="OrthoDB" id="538223at2759"/>
<proteinExistence type="predicted"/>
<dbReference type="InterPro" id="IPR019775">
    <property type="entry name" value="WD40_repeat_CS"/>
</dbReference>
<dbReference type="InterPro" id="IPR036322">
    <property type="entry name" value="WD40_repeat_dom_sf"/>
</dbReference>
<gene>
    <name evidence="6" type="ORF">EST38_g10124</name>
</gene>
<dbReference type="InterPro" id="IPR020472">
    <property type="entry name" value="WD40_PAC1"/>
</dbReference>